<feature type="domain" description="VOC" evidence="2">
    <location>
        <begin position="14"/>
        <end position="131"/>
    </location>
</feature>
<evidence type="ECO:0000313" key="3">
    <source>
        <dbReference type="EMBL" id="MCY0967081.1"/>
    </source>
</evidence>
<name>A0A9X3EMH5_9GAMM</name>
<sequence>MIQDIQAPGVRALGLEFIELTAQDGPELERFLVQMGFSAIARHRHKPVVLYRQGEINLIVNESATGMPHELALERGVSVCALALRVEDAQKAYQTLLQKGAWPVETTAGVMELNIPGVEGVGGTQLLLIDRVENRPSIYDIDFEPIRPAAVPAQHFGSVSAVTLTLVEGRSREWLDFFIQLFGFSEAADGRSVVCDSSGLTIHIADQPLVDDDNIGDEYISAITLRGRSLPTGVEVEEVTGGNGQKRLLPNLQQPAVLEWLWEKNA</sequence>
<keyword evidence="1" id="KW-0479">Metal-binding</keyword>
<dbReference type="CDD" id="cd08342">
    <property type="entry name" value="HPPD_N_like"/>
    <property type="match status" value="1"/>
</dbReference>
<dbReference type="Pfam" id="PF14696">
    <property type="entry name" value="Glyoxalase_5"/>
    <property type="match status" value="1"/>
</dbReference>
<proteinExistence type="predicted"/>
<dbReference type="AlphaFoldDB" id="A0A9X3EMH5"/>
<dbReference type="InterPro" id="IPR041736">
    <property type="entry name" value="4OHPhenylPyrv_dOase_N"/>
</dbReference>
<evidence type="ECO:0000313" key="4">
    <source>
        <dbReference type="Proteomes" id="UP001150830"/>
    </source>
</evidence>
<evidence type="ECO:0000259" key="2">
    <source>
        <dbReference type="PROSITE" id="PS51819"/>
    </source>
</evidence>
<dbReference type="Gene3D" id="3.10.180.10">
    <property type="entry name" value="2,3-Dihydroxybiphenyl 1,2-Dioxygenase, domain 1"/>
    <property type="match status" value="1"/>
</dbReference>
<gene>
    <name evidence="3" type="ORF">OUO13_18025</name>
</gene>
<keyword evidence="4" id="KW-1185">Reference proteome</keyword>
<dbReference type="InterPro" id="IPR037523">
    <property type="entry name" value="VOC_core"/>
</dbReference>
<dbReference type="GO" id="GO:0046872">
    <property type="term" value="F:metal ion binding"/>
    <property type="evidence" value="ECO:0007669"/>
    <property type="project" value="UniProtKB-KW"/>
</dbReference>
<dbReference type="Proteomes" id="UP001150830">
    <property type="component" value="Unassembled WGS sequence"/>
</dbReference>
<reference evidence="3" key="1">
    <citation type="submission" date="2022-11" db="EMBL/GenBank/DDBJ databases">
        <title>Parathalassolutuus dongxingensis gen. nov., sp. nov., a novel member of family Oceanospirillaceae isolated from a coastal shrimp pond in Guangxi, China.</title>
        <authorList>
            <person name="Chen H."/>
        </authorList>
    </citation>
    <scope>NUCLEOTIDE SEQUENCE</scope>
    <source>
        <strain evidence="3">G-43</strain>
    </source>
</reference>
<dbReference type="SUPFAM" id="SSF54593">
    <property type="entry name" value="Glyoxalase/Bleomycin resistance protein/Dihydroxybiphenyl dioxygenase"/>
    <property type="match status" value="1"/>
</dbReference>
<accession>A0A9X3EMH5</accession>
<dbReference type="RefSeq" id="WP_283175286.1">
    <property type="nucleotide sequence ID" value="NZ_JAPNOA010000058.1"/>
</dbReference>
<dbReference type="InterPro" id="IPR029068">
    <property type="entry name" value="Glyas_Bleomycin-R_OHBP_Dase"/>
</dbReference>
<organism evidence="3 4">
    <name type="scientific">Parathalassolituus penaei</name>
    <dbReference type="NCBI Taxonomy" id="2997323"/>
    <lineage>
        <taxon>Bacteria</taxon>
        <taxon>Pseudomonadati</taxon>
        <taxon>Pseudomonadota</taxon>
        <taxon>Gammaproteobacteria</taxon>
        <taxon>Oceanospirillales</taxon>
        <taxon>Oceanospirillaceae</taxon>
        <taxon>Parathalassolituus</taxon>
    </lineage>
</organism>
<dbReference type="EMBL" id="JAPNOA010000058">
    <property type="protein sequence ID" value="MCY0967081.1"/>
    <property type="molecule type" value="Genomic_DNA"/>
</dbReference>
<evidence type="ECO:0000256" key="1">
    <source>
        <dbReference type="ARBA" id="ARBA00022723"/>
    </source>
</evidence>
<comment type="caution">
    <text evidence="3">The sequence shown here is derived from an EMBL/GenBank/DDBJ whole genome shotgun (WGS) entry which is preliminary data.</text>
</comment>
<protein>
    <recommendedName>
        <fullName evidence="2">VOC domain-containing protein</fullName>
    </recommendedName>
</protein>
<dbReference type="PROSITE" id="PS51819">
    <property type="entry name" value="VOC"/>
    <property type="match status" value="1"/>
</dbReference>